<dbReference type="PROSITE" id="PS50070">
    <property type="entry name" value="KRINGLE_2"/>
    <property type="match status" value="1"/>
</dbReference>
<dbReference type="SUPFAM" id="SSF57440">
    <property type="entry name" value="Kringle-like"/>
    <property type="match status" value="1"/>
</dbReference>
<dbReference type="EMBL" id="JAINUG010000002">
    <property type="protein sequence ID" value="KAJ8418197.1"/>
    <property type="molecule type" value="Genomic_DNA"/>
</dbReference>
<evidence type="ECO:0000313" key="24">
    <source>
        <dbReference type="Proteomes" id="UP001221898"/>
    </source>
</evidence>
<keyword evidence="6" id="KW-0964">Secreted</keyword>
<dbReference type="PROSITE" id="PS50240">
    <property type="entry name" value="TRYPSIN_DOM"/>
    <property type="match status" value="1"/>
</dbReference>
<dbReference type="FunFam" id="2.40.20.10:FF:000001">
    <property type="entry name" value="Urokinase-type plasminogen activator"/>
    <property type="match status" value="1"/>
</dbReference>
<dbReference type="Pfam" id="PF00051">
    <property type="entry name" value="Kringle"/>
    <property type="match status" value="1"/>
</dbReference>
<evidence type="ECO:0000256" key="16">
    <source>
        <dbReference type="ARBA" id="ARBA00036320"/>
    </source>
</evidence>
<dbReference type="CDD" id="cd00190">
    <property type="entry name" value="Tryp_SPc"/>
    <property type="match status" value="1"/>
</dbReference>
<dbReference type="InterPro" id="IPR013806">
    <property type="entry name" value="Kringle-like"/>
</dbReference>
<accession>A0AAD7X2M9</accession>
<feature type="domain" description="Peptidase S1" evidence="22">
    <location>
        <begin position="195"/>
        <end position="444"/>
    </location>
</feature>
<evidence type="ECO:0000256" key="2">
    <source>
        <dbReference type="ARBA" id="ARBA00004018"/>
    </source>
</evidence>
<dbReference type="PROSITE" id="PS00135">
    <property type="entry name" value="TRYPSIN_SER"/>
    <property type="match status" value="1"/>
</dbReference>
<keyword evidence="7" id="KW-0245">EGF-like domain</keyword>
<dbReference type="PANTHER" id="PTHR24264">
    <property type="entry name" value="TRYPSIN-RELATED"/>
    <property type="match status" value="1"/>
</dbReference>
<keyword evidence="20" id="KW-0812">Transmembrane</keyword>
<keyword evidence="24" id="KW-1185">Reference proteome</keyword>
<dbReference type="GO" id="GO:1901701">
    <property type="term" value="P:cellular response to oxygen-containing compound"/>
    <property type="evidence" value="ECO:0007669"/>
    <property type="project" value="UniProtKB-ARBA"/>
</dbReference>
<dbReference type="GO" id="GO:0005615">
    <property type="term" value="C:extracellular space"/>
    <property type="evidence" value="ECO:0007669"/>
    <property type="project" value="UniProtKB-ARBA"/>
</dbReference>
<dbReference type="InterPro" id="IPR050127">
    <property type="entry name" value="Serine_Proteases_S1"/>
</dbReference>
<evidence type="ECO:0000259" key="22">
    <source>
        <dbReference type="PROSITE" id="PS50240"/>
    </source>
</evidence>
<evidence type="ECO:0000259" key="21">
    <source>
        <dbReference type="PROSITE" id="PS50070"/>
    </source>
</evidence>
<dbReference type="PROSITE" id="PS00021">
    <property type="entry name" value="KRINGLE_1"/>
    <property type="match status" value="1"/>
</dbReference>
<dbReference type="PRINTS" id="PR00722">
    <property type="entry name" value="CHYMOTRYPSIN"/>
</dbReference>
<dbReference type="InterPro" id="IPR000742">
    <property type="entry name" value="EGF"/>
</dbReference>
<dbReference type="PRINTS" id="PR00018">
    <property type="entry name" value="KRINGLE"/>
</dbReference>
<comment type="subcellular location">
    <subcellularLocation>
        <location evidence="3">Secreted</location>
        <location evidence="3">Extracellular space</location>
    </subcellularLocation>
</comment>
<dbReference type="GO" id="GO:0033628">
    <property type="term" value="P:regulation of cell adhesion mediated by integrin"/>
    <property type="evidence" value="ECO:0007669"/>
    <property type="project" value="TreeGrafter"/>
</dbReference>
<evidence type="ECO:0000256" key="7">
    <source>
        <dbReference type="ARBA" id="ARBA00022536"/>
    </source>
</evidence>
<dbReference type="InterPro" id="IPR043504">
    <property type="entry name" value="Peptidase_S1_PA_chymotrypsin"/>
</dbReference>
<dbReference type="PROSITE" id="PS00134">
    <property type="entry name" value="TRYPSIN_HIS"/>
    <property type="match status" value="1"/>
</dbReference>
<organism evidence="23 24">
    <name type="scientific">Aldrovandia affinis</name>
    <dbReference type="NCBI Taxonomy" id="143900"/>
    <lineage>
        <taxon>Eukaryota</taxon>
        <taxon>Metazoa</taxon>
        <taxon>Chordata</taxon>
        <taxon>Craniata</taxon>
        <taxon>Vertebrata</taxon>
        <taxon>Euteleostomi</taxon>
        <taxon>Actinopterygii</taxon>
        <taxon>Neopterygii</taxon>
        <taxon>Teleostei</taxon>
        <taxon>Notacanthiformes</taxon>
        <taxon>Halosauridae</taxon>
        <taxon>Aldrovandia</taxon>
    </lineage>
</organism>
<evidence type="ECO:0000256" key="10">
    <source>
        <dbReference type="ARBA" id="ARBA00022729"/>
    </source>
</evidence>
<keyword evidence="11 19" id="KW-0378">Hydrolase</keyword>
<keyword evidence="9 19" id="KW-0645">Protease</keyword>
<dbReference type="InterPro" id="IPR018056">
    <property type="entry name" value="Kringle_CS"/>
</dbReference>
<evidence type="ECO:0000256" key="1">
    <source>
        <dbReference type="ARBA" id="ARBA00000942"/>
    </source>
</evidence>
<dbReference type="GO" id="GO:0004252">
    <property type="term" value="F:serine-type endopeptidase activity"/>
    <property type="evidence" value="ECO:0007669"/>
    <property type="project" value="UniProtKB-EC"/>
</dbReference>
<dbReference type="Gene3D" id="2.10.25.10">
    <property type="entry name" value="Laminin"/>
    <property type="match status" value="1"/>
</dbReference>
<gene>
    <name evidence="23" type="ORF">AAFF_G00139060</name>
</gene>
<sequence length="457" mass="51243">MLGATPVFIAEKETPNKEEREVKMKLLFSLLLMVATVSSLELDWLVLWKLERHRPSNMHSGLHCLNGGSFIPFVHNSEKGFCMCPEQFRGIRCDIDQSASQCFSGNGQDYRGTVARSEGGKRCLLWDIVNTVPGARENNQGLGGHNYCRNPDQSARPWCWVWMGHKVTQSFCKIPRCEEKQMPTCGERPQKRHKIVGGAVTTVEAHPWIASIFHKVRSSRTLVFRCGGTLISPCWVLSAAHCFPDGAHTSVRRLSVILGKNAINETDGSIEQEFHVEKVVIHEGFDNRDGNFDNDIALLKIRGIGTQCAEQTRAVRTICLPPAHQMLPPGVFCDVVGYGKESERIWYNSQYLREAKVKLLAQDICTDKDYYGSLVTKNMFCAGSPDWSKDACKGDSGGPLVCEVDNRMFLFGIVSWGEGCSREFRPGVYTRVTNYNKWIEEKTGLSSITSGSMYPQK</sequence>
<dbReference type="InterPro" id="IPR033116">
    <property type="entry name" value="TRYPSIN_SER"/>
</dbReference>
<evidence type="ECO:0000256" key="14">
    <source>
        <dbReference type="ARBA" id="ARBA00023157"/>
    </source>
</evidence>
<keyword evidence="13" id="KW-0865">Zymogen</keyword>
<dbReference type="FunFam" id="2.40.10.10:FF:000003">
    <property type="entry name" value="Transmembrane serine protease 3"/>
    <property type="match status" value="1"/>
</dbReference>
<comment type="catalytic activity">
    <reaction evidence="16">
        <text>Preferential cleavage: Arg-|-Xaa, Lys-|-Xaa.</text>
        <dbReference type="EC" id="3.4.21.4"/>
    </reaction>
</comment>
<proteinExistence type="predicted"/>
<evidence type="ECO:0000256" key="3">
    <source>
        <dbReference type="ARBA" id="ARBA00004239"/>
    </source>
</evidence>
<evidence type="ECO:0000256" key="18">
    <source>
        <dbReference type="PROSITE-ProRule" id="PRU00121"/>
    </source>
</evidence>
<dbReference type="GO" id="GO:0031639">
    <property type="term" value="P:plasminogen activation"/>
    <property type="evidence" value="ECO:0007669"/>
    <property type="project" value="TreeGrafter"/>
</dbReference>
<dbReference type="SMART" id="SM00020">
    <property type="entry name" value="Tryp_SPc"/>
    <property type="match status" value="1"/>
</dbReference>
<evidence type="ECO:0000256" key="8">
    <source>
        <dbReference type="ARBA" id="ARBA00022572"/>
    </source>
</evidence>
<dbReference type="InterPro" id="IPR001314">
    <property type="entry name" value="Peptidase_S1A"/>
</dbReference>
<reference evidence="23" key="1">
    <citation type="journal article" date="2023" name="Science">
        <title>Genome structures resolve the early diversification of teleost fishes.</title>
        <authorList>
            <person name="Parey E."/>
            <person name="Louis A."/>
            <person name="Montfort J."/>
            <person name="Bouchez O."/>
            <person name="Roques C."/>
            <person name="Iampietro C."/>
            <person name="Lluch J."/>
            <person name="Castinel A."/>
            <person name="Donnadieu C."/>
            <person name="Desvignes T."/>
            <person name="Floi Bucao C."/>
            <person name="Jouanno E."/>
            <person name="Wen M."/>
            <person name="Mejri S."/>
            <person name="Dirks R."/>
            <person name="Jansen H."/>
            <person name="Henkel C."/>
            <person name="Chen W.J."/>
            <person name="Zahm M."/>
            <person name="Cabau C."/>
            <person name="Klopp C."/>
            <person name="Thompson A.W."/>
            <person name="Robinson-Rechavi M."/>
            <person name="Braasch I."/>
            <person name="Lecointre G."/>
            <person name="Bobe J."/>
            <person name="Postlethwait J.H."/>
            <person name="Berthelot C."/>
            <person name="Roest Crollius H."/>
            <person name="Guiguen Y."/>
        </authorList>
    </citation>
    <scope>NUCLEOTIDE SEQUENCE</scope>
    <source>
        <strain evidence="23">NC1722</strain>
    </source>
</reference>
<evidence type="ECO:0000256" key="6">
    <source>
        <dbReference type="ARBA" id="ARBA00022525"/>
    </source>
</evidence>
<keyword evidence="20" id="KW-0472">Membrane</keyword>
<evidence type="ECO:0000256" key="13">
    <source>
        <dbReference type="ARBA" id="ARBA00023145"/>
    </source>
</evidence>
<dbReference type="EC" id="3.4.21.73" evidence="4"/>
<dbReference type="Gene3D" id="2.40.20.10">
    <property type="entry name" value="Plasminogen Kringle 4"/>
    <property type="match status" value="1"/>
</dbReference>
<dbReference type="SMART" id="SM00130">
    <property type="entry name" value="KR"/>
    <property type="match status" value="1"/>
</dbReference>
<dbReference type="InterPro" id="IPR000001">
    <property type="entry name" value="Kringle"/>
</dbReference>
<keyword evidence="12 19" id="KW-0720">Serine protease</keyword>
<dbReference type="CDD" id="cd00108">
    <property type="entry name" value="KR"/>
    <property type="match status" value="1"/>
</dbReference>
<feature type="domain" description="Kringle" evidence="21">
    <location>
        <begin position="101"/>
        <end position="177"/>
    </location>
</feature>
<evidence type="ECO:0000256" key="4">
    <source>
        <dbReference type="ARBA" id="ARBA00013183"/>
    </source>
</evidence>
<dbReference type="InterPro" id="IPR009003">
    <property type="entry name" value="Peptidase_S1_PA"/>
</dbReference>
<feature type="transmembrane region" description="Helical" evidence="20">
    <location>
        <begin position="26"/>
        <end position="48"/>
    </location>
</feature>
<comment type="caution">
    <text evidence="23">The sequence shown here is derived from an EMBL/GenBank/DDBJ whole genome shotgun (WGS) entry which is preliminary data.</text>
</comment>
<dbReference type="Pfam" id="PF00089">
    <property type="entry name" value="Trypsin"/>
    <property type="match status" value="1"/>
</dbReference>
<keyword evidence="8 18" id="KW-0420">Kringle</keyword>
<evidence type="ECO:0000256" key="12">
    <source>
        <dbReference type="ARBA" id="ARBA00022825"/>
    </source>
</evidence>
<dbReference type="PROSITE" id="PS00022">
    <property type="entry name" value="EGF_1"/>
    <property type="match status" value="1"/>
</dbReference>
<keyword evidence="20" id="KW-1133">Transmembrane helix</keyword>
<dbReference type="GO" id="GO:0033993">
    <property type="term" value="P:response to lipid"/>
    <property type="evidence" value="ECO:0007669"/>
    <property type="project" value="UniProtKB-ARBA"/>
</dbReference>
<keyword evidence="10" id="KW-0732">Signal</keyword>
<dbReference type="Gene3D" id="2.40.10.10">
    <property type="entry name" value="Trypsin-like serine proteases"/>
    <property type="match status" value="2"/>
</dbReference>
<dbReference type="InterPro" id="IPR018114">
    <property type="entry name" value="TRYPSIN_HIS"/>
</dbReference>
<comment type="caution">
    <text evidence="18">Lacks conserved residue(s) required for the propagation of feature annotation.</text>
</comment>
<dbReference type="Proteomes" id="UP001221898">
    <property type="component" value="Unassembled WGS sequence"/>
</dbReference>
<evidence type="ECO:0000256" key="19">
    <source>
        <dbReference type="RuleBase" id="RU363034"/>
    </source>
</evidence>
<evidence type="ECO:0000256" key="9">
    <source>
        <dbReference type="ARBA" id="ARBA00022670"/>
    </source>
</evidence>
<comment type="catalytic activity">
    <reaction evidence="1">
        <text>Specific cleavage of Arg-|-Val bond in plasminogen to form plasmin.</text>
        <dbReference type="EC" id="3.4.21.73"/>
    </reaction>
</comment>
<keyword evidence="15" id="KW-0617">Plasminogen activation</keyword>
<evidence type="ECO:0000256" key="11">
    <source>
        <dbReference type="ARBA" id="ARBA00022801"/>
    </source>
</evidence>
<dbReference type="AlphaFoldDB" id="A0AAD7X2M9"/>
<evidence type="ECO:0000256" key="17">
    <source>
        <dbReference type="ARBA" id="ARBA00038868"/>
    </source>
</evidence>
<evidence type="ECO:0000313" key="23">
    <source>
        <dbReference type="EMBL" id="KAJ8418197.1"/>
    </source>
</evidence>
<dbReference type="InterPro" id="IPR001254">
    <property type="entry name" value="Trypsin_dom"/>
</dbReference>
<comment type="function">
    <text evidence="2">Specifically cleaves the zymogen plasminogen to form the active enzyme plasmin.</text>
</comment>
<keyword evidence="14" id="KW-1015">Disulfide bond</keyword>
<dbReference type="InterPro" id="IPR038178">
    <property type="entry name" value="Kringle_sf"/>
</dbReference>
<evidence type="ECO:0000256" key="5">
    <source>
        <dbReference type="ARBA" id="ARBA00019414"/>
    </source>
</evidence>
<evidence type="ECO:0000256" key="20">
    <source>
        <dbReference type="SAM" id="Phobius"/>
    </source>
</evidence>
<dbReference type="EC" id="3.4.21.4" evidence="17"/>
<name>A0AAD7X2M9_9TELE</name>
<protein>
    <recommendedName>
        <fullName evidence="5">Urokinase-type plasminogen activator</fullName>
        <ecNumber evidence="17">3.4.21.4</ecNumber>
        <ecNumber evidence="4">3.4.21.73</ecNumber>
    </recommendedName>
</protein>
<dbReference type="SUPFAM" id="SSF50494">
    <property type="entry name" value="Trypsin-like serine proteases"/>
    <property type="match status" value="1"/>
</dbReference>
<evidence type="ECO:0000256" key="15">
    <source>
        <dbReference type="ARBA" id="ARBA00023202"/>
    </source>
</evidence>
<dbReference type="PANTHER" id="PTHR24264:SF38">
    <property type="entry name" value="UROKINASE-TYPE PLASMINOGEN ACTIVATOR"/>
    <property type="match status" value="1"/>
</dbReference>